<dbReference type="InterPro" id="IPR011598">
    <property type="entry name" value="bHLH_dom"/>
</dbReference>
<evidence type="ECO:0000313" key="4">
    <source>
        <dbReference type="EMBL" id="KAF4313098.1"/>
    </source>
</evidence>
<protein>
    <submittedName>
        <fullName evidence="4">Sterol regulatory element binding protein sre1 protein</fullName>
    </submittedName>
</protein>
<reference evidence="4" key="1">
    <citation type="submission" date="2020-04" db="EMBL/GenBank/DDBJ databases">
        <title>Genome Assembly and Annotation of Botryosphaeria dothidea sdau 11-99, a Latent Pathogen of Apple Fruit Ring Rot in China.</title>
        <authorList>
            <person name="Yu C."/>
            <person name="Diao Y."/>
            <person name="Lu Q."/>
            <person name="Zhao J."/>
            <person name="Cui S."/>
            <person name="Peng C."/>
            <person name="He B."/>
            <person name="Liu H."/>
        </authorList>
    </citation>
    <scope>NUCLEOTIDE SEQUENCE [LARGE SCALE GENOMIC DNA]</scope>
    <source>
        <strain evidence="4">Sdau11-99</strain>
    </source>
</reference>
<feature type="compositionally biased region" description="Acidic residues" evidence="2">
    <location>
        <begin position="336"/>
        <end position="346"/>
    </location>
</feature>
<feature type="compositionally biased region" description="Polar residues" evidence="2">
    <location>
        <begin position="176"/>
        <end position="207"/>
    </location>
</feature>
<name>A0A8H4J8T9_9PEZI</name>
<feature type="compositionally biased region" description="Low complexity" evidence="2">
    <location>
        <begin position="255"/>
        <end position="271"/>
    </location>
</feature>
<evidence type="ECO:0000256" key="1">
    <source>
        <dbReference type="SAM" id="Coils"/>
    </source>
</evidence>
<feature type="coiled-coil region" evidence="1">
    <location>
        <begin position="360"/>
        <end position="394"/>
    </location>
</feature>
<dbReference type="PANTHER" id="PTHR47336:SF2">
    <property type="entry name" value="TRANSCRIPTION FACTOR HMS1-RELATED"/>
    <property type="match status" value="1"/>
</dbReference>
<dbReference type="PROSITE" id="PS50888">
    <property type="entry name" value="BHLH"/>
    <property type="match status" value="1"/>
</dbReference>
<feature type="compositionally biased region" description="Polar residues" evidence="2">
    <location>
        <begin position="219"/>
        <end position="230"/>
    </location>
</feature>
<dbReference type="Pfam" id="PF09427">
    <property type="entry name" value="DUF2014"/>
    <property type="match status" value="1"/>
</dbReference>
<keyword evidence="1" id="KW-0175">Coiled coil</keyword>
<dbReference type="InterPro" id="IPR019006">
    <property type="entry name" value="Sre1_C"/>
</dbReference>
<sequence length="1065" mass="116584">MASNELNGALDDALALEKVAAGLTAGSASQVGPYCVFDDFRPTTSPSDEQSRPTTPIESRVNMEDPMMSTEFPFGAGARAPWLGSGAEDLSLVGSGDSFPQSNWEEWMRWDPNAQTQNPPSQDIDGSGPVHFLKPEAKSPHDTHSLTPSGLPRPQMNNIPFTFGEGVENPPAFHFNHNNSPSITEPQQQNTSYFTSDNPVWNNNQALDQPDSGLFSPLSIDQQQMQSHSAPQPPQSTPSLHHSPSSVNSGPDPKTSSSSQQSSPEPVSSTSNKKRKSSTEDDSSNDQKSNKQPPIKKTAHNMIEKRYRTNLNDKIAALRDSVPSLRVMSRANNGNGEEEDDPEDLEGLTPAHKLNKATVLSKATEYIRHLEKRNKRLNEEVDALKARLESYDKFAMMTPNPMANAVGTPDGMRYQEDPFSAAATRGQPVSQAQGMIPVPENITNLQAMASQQHYASQQNGYPVYTTAPGRPGMQSQQHMVNGRRSNGMMNKLMVGSLAGLMIVEGWREREESGENPEGRGLFALPLTFLARYGSALVPKFAAHGLSALYRSLPLLKLFLVLAAIVYLVIPVLDPKSKPKKKAIPSIKLQPAPSPASPVEVRRKAWLTAIQTVWVPRHNFFLEGAAVCLKALKLSLRNVVGWDGYAYVTGTSKEHEAARVKAWEIALDAQLTGGDAEISKGRLILTIVASGTLPNSPARLMLKAMHIRILLWEIANAGYGSWYMFEEISAKLARKFWNKARSHQNALLSGDYQSGEQTEKLPDHLAALLDLECNDVMVDRIVQRAYNLAWNKPSAQNTEADEAMDSVVEDFAISSPLDALAAWFSSYVLNRALARYLESNTPSVTDEVEDDLKLATRTAPPNSVSQVRALVAKSILLEKDRNENIITAFDSLPSQPHIPALKNKISSPRALLMNVVGEAHIAADVRKSLTLVKCLALAETFVATNSNEARMRATFVVNNTYLPETSLTLLSFVAAYKVLRIFADEDKLLAESRQGLERIASAMRVWIGREAGRRSGLSSKTKGRIVEACLSVSKMLVGMQESSSDEGDAGYASQSDVESETKMVSC</sequence>
<feature type="region of interest" description="Disordered" evidence="2">
    <location>
        <begin position="1040"/>
        <end position="1065"/>
    </location>
</feature>
<dbReference type="SUPFAM" id="SSF47459">
    <property type="entry name" value="HLH, helix-loop-helix DNA-binding domain"/>
    <property type="match status" value="1"/>
</dbReference>
<dbReference type="GO" id="GO:0045944">
    <property type="term" value="P:positive regulation of transcription by RNA polymerase II"/>
    <property type="evidence" value="ECO:0007669"/>
    <property type="project" value="InterPro"/>
</dbReference>
<dbReference type="GO" id="GO:0032933">
    <property type="term" value="P:SREBP signaling pathway"/>
    <property type="evidence" value="ECO:0007669"/>
    <property type="project" value="InterPro"/>
</dbReference>
<comment type="caution">
    <text evidence="4">The sequence shown here is derived from an EMBL/GenBank/DDBJ whole genome shotgun (WGS) entry which is preliminary data.</text>
</comment>
<dbReference type="SMART" id="SM00353">
    <property type="entry name" value="HLH"/>
    <property type="match status" value="1"/>
</dbReference>
<dbReference type="GO" id="GO:0046983">
    <property type="term" value="F:protein dimerization activity"/>
    <property type="evidence" value="ECO:0007669"/>
    <property type="project" value="InterPro"/>
</dbReference>
<dbReference type="InterPro" id="IPR036638">
    <property type="entry name" value="HLH_DNA-bd_sf"/>
</dbReference>
<accession>A0A8H4J8T9</accession>
<dbReference type="Gene3D" id="4.10.280.10">
    <property type="entry name" value="Helix-loop-helix DNA-binding domain"/>
    <property type="match status" value="1"/>
</dbReference>
<dbReference type="PANTHER" id="PTHR47336">
    <property type="entry name" value="TRANSCRIPTION FACTOR HMS1-RELATED"/>
    <property type="match status" value="1"/>
</dbReference>
<evidence type="ECO:0000259" key="3">
    <source>
        <dbReference type="PROSITE" id="PS50888"/>
    </source>
</evidence>
<dbReference type="CDD" id="cd11399">
    <property type="entry name" value="bHLHzip_scHMS1_like"/>
    <property type="match status" value="1"/>
</dbReference>
<feature type="region of interest" description="Disordered" evidence="2">
    <location>
        <begin position="326"/>
        <end position="348"/>
    </location>
</feature>
<feature type="domain" description="BHLH" evidence="3">
    <location>
        <begin position="295"/>
        <end position="370"/>
    </location>
</feature>
<dbReference type="Pfam" id="PF00010">
    <property type="entry name" value="HLH"/>
    <property type="match status" value="1"/>
</dbReference>
<feature type="compositionally biased region" description="Basic and acidic residues" evidence="2">
    <location>
        <begin position="133"/>
        <end position="144"/>
    </location>
</feature>
<evidence type="ECO:0000313" key="5">
    <source>
        <dbReference type="Proteomes" id="UP000572817"/>
    </source>
</evidence>
<proteinExistence type="predicted"/>
<feature type="compositionally biased region" description="Polar residues" evidence="2">
    <location>
        <begin position="237"/>
        <end position="249"/>
    </location>
</feature>
<evidence type="ECO:0000256" key="2">
    <source>
        <dbReference type="SAM" id="MobiDB-lite"/>
    </source>
</evidence>
<feature type="region of interest" description="Disordered" evidence="2">
    <location>
        <begin position="112"/>
        <end position="301"/>
    </location>
</feature>
<dbReference type="InterPro" id="IPR052099">
    <property type="entry name" value="Regulatory_TF_Diverse"/>
</dbReference>
<dbReference type="Proteomes" id="UP000572817">
    <property type="component" value="Unassembled WGS sequence"/>
</dbReference>
<dbReference type="EMBL" id="WWBZ02000001">
    <property type="protein sequence ID" value="KAF4313098.1"/>
    <property type="molecule type" value="Genomic_DNA"/>
</dbReference>
<dbReference type="OrthoDB" id="2133190at2759"/>
<organism evidence="4 5">
    <name type="scientific">Botryosphaeria dothidea</name>
    <dbReference type="NCBI Taxonomy" id="55169"/>
    <lineage>
        <taxon>Eukaryota</taxon>
        <taxon>Fungi</taxon>
        <taxon>Dikarya</taxon>
        <taxon>Ascomycota</taxon>
        <taxon>Pezizomycotina</taxon>
        <taxon>Dothideomycetes</taxon>
        <taxon>Dothideomycetes incertae sedis</taxon>
        <taxon>Botryosphaeriales</taxon>
        <taxon>Botryosphaeriaceae</taxon>
        <taxon>Botryosphaeria</taxon>
    </lineage>
</organism>
<keyword evidence="5" id="KW-1185">Reference proteome</keyword>
<feature type="compositionally biased region" description="Polar residues" evidence="2">
    <location>
        <begin position="1051"/>
        <end position="1065"/>
    </location>
</feature>
<gene>
    <name evidence="4" type="ORF">GTA08_BOTSDO01574</name>
</gene>
<dbReference type="AlphaFoldDB" id="A0A8H4J8T9"/>